<dbReference type="Gene3D" id="1.10.4080.10">
    <property type="entry name" value="ADP-ribosylation/Crystallin J1"/>
    <property type="match status" value="1"/>
</dbReference>
<dbReference type="Pfam" id="PF03747">
    <property type="entry name" value="ADP_ribosyl_GH"/>
    <property type="match status" value="1"/>
</dbReference>
<feature type="compositionally biased region" description="Polar residues" evidence="2">
    <location>
        <begin position="21"/>
        <end position="33"/>
    </location>
</feature>
<dbReference type="OrthoDB" id="2021138at2759"/>
<accession>A0A6A6TFS1</accession>
<feature type="binding site" evidence="1">
    <location>
        <position position="118"/>
    </location>
    <ligand>
        <name>Mg(2+)</name>
        <dbReference type="ChEBI" id="CHEBI:18420"/>
        <label>1</label>
    </ligand>
</feature>
<feature type="binding site" evidence="1">
    <location>
        <position position="387"/>
    </location>
    <ligand>
        <name>Mg(2+)</name>
        <dbReference type="ChEBI" id="CHEBI:18420"/>
        <label>1</label>
    </ligand>
</feature>
<feature type="compositionally biased region" description="Basic and acidic residues" evidence="2">
    <location>
        <begin position="455"/>
        <end position="483"/>
    </location>
</feature>
<dbReference type="InterPro" id="IPR050792">
    <property type="entry name" value="ADP-ribosylglycohydrolase"/>
</dbReference>
<dbReference type="Proteomes" id="UP000799324">
    <property type="component" value="Unassembled WGS sequence"/>
</dbReference>
<dbReference type="PANTHER" id="PTHR16222:SF28">
    <property type="entry name" value="ADP-RIBOSYLGLYCOHYDROLASE"/>
    <property type="match status" value="1"/>
</dbReference>
<dbReference type="InterPro" id="IPR036705">
    <property type="entry name" value="Ribosyl_crysJ1_sf"/>
</dbReference>
<feature type="region of interest" description="Disordered" evidence="2">
    <location>
        <begin position="446"/>
        <end position="495"/>
    </location>
</feature>
<dbReference type="PANTHER" id="PTHR16222">
    <property type="entry name" value="ADP-RIBOSYLGLYCOHYDROLASE"/>
    <property type="match status" value="1"/>
</dbReference>
<comment type="cofactor">
    <cofactor evidence="1">
        <name>Mg(2+)</name>
        <dbReference type="ChEBI" id="CHEBI:18420"/>
    </cofactor>
    <text evidence="1">Binds 2 magnesium ions per subunit.</text>
</comment>
<evidence type="ECO:0000256" key="1">
    <source>
        <dbReference type="PIRSR" id="PIRSR605502-1"/>
    </source>
</evidence>
<feature type="binding site" evidence="1">
    <location>
        <position position="386"/>
    </location>
    <ligand>
        <name>Mg(2+)</name>
        <dbReference type="ChEBI" id="CHEBI:18420"/>
        <label>1</label>
    </ligand>
</feature>
<feature type="binding site" evidence="1">
    <location>
        <position position="116"/>
    </location>
    <ligand>
        <name>Mg(2+)</name>
        <dbReference type="ChEBI" id="CHEBI:18420"/>
        <label>1</label>
    </ligand>
</feature>
<dbReference type="SUPFAM" id="SSF101478">
    <property type="entry name" value="ADP-ribosylglycohydrolase"/>
    <property type="match status" value="1"/>
</dbReference>
<reference evidence="3" key="1">
    <citation type="journal article" date="2020" name="Stud. Mycol.">
        <title>101 Dothideomycetes genomes: a test case for predicting lifestyles and emergence of pathogens.</title>
        <authorList>
            <person name="Haridas S."/>
            <person name="Albert R."/>
            <person name="Binder M."/>
            <person name="Bloem J."/>
            <person name="Labutti K."/>
            <person name="Salamov A."/>
            <person name="Andreopoulos B."/>
            <person name="Baker S."/>
            <person name="Barry K."/>
            <person name="Bills G."/>
            <person name="Bluhm B."/>
            <person name="Cannon C."/>
            <person name="Castanera R."/>
            <person name="Culley D."/>
            <person name="Daum C."/>
            <person name="Ezra D."/>
            <person name="Gonzalez J."/>
            <person name="Henrissat B."/>
            <person name="Kuo A."/>
            <person name="Liang C."/>
            <person name="Lipzen A."/>
            <person name="Lutzoni F."/>
            <person name="Magnuson J."/>
            <person name="Mondo S."/>
            <person name="Nolan M."/>
            <person name="Ohm R."/>
            <person name="Pangilinan J."/>
            <person name="Park H.-J."/>
            <person name="Ramirez L."/>
            <person name="Alfaro M."/>
            <person name="Sun H."/>
            <person name="Tritt A."/>
            <person name="Yoshinaga Y."/>
            <person name="Zwiers L.-H."/>
            <person name="Turgeon B."/>
            <person name="Goodwin S."/>
            <person name="Spatafora J."/>
            <person name="Crous P."/>
            <person name="Grigoriev I."/>
        </authorList>
    </citation>
    <scope>NUCLEOTIDE SEQUENCE</scope>
    <source>
        <strain evidence="3">CBS 122681</strain>
    </source>
</reference>
<evidence type="ECO:0000256" key="2">
    <source>
        <dbReference type="SAM" id="MobiDB-lite"/>
    </source>
</evidence>
<feature type="binding site" evidence="1">
    <location>
        <position position="117"/>
    </location>
    <ligand>
        <name>Mg(2+)</name>
        <dbReference type="ChEBI" id="CHEBI:18420"/>
        <label>1</label>
    </ligand>
</feature>
<gene>
    <name evidence="3" type="ORF">K491DRAFT_653309</name>
</gene>
<keyword evidence="3" id="KW-0378">Hydrolase</keyword>
<dbReference type="EMBL" id="MU004317">
    <property type="protein sequence ID" value="KAF2658161.1"/>
    <property type="molecule type" value="Genomic_DNA"/>
</dbReference>
<dbReference type="InterPro" id="IPR005502">
    <property type="entry name" value="Ribosyl_crysJ1"/>
</dbReference>
<keyword evidence="1" id="KW-0479">Metal-binding</keyword>
<dbReference type="AlphaFoldDB" id="A0A6A6TFS1"/>
<name>A0A6A6TFS1_9PLEO</name>
<sequence>MADFVHIDPLTMEGSDELPASTPQPTTANPSSGTKDDRSDLAFLDLHPFVRQSVLDKIYGCMIGSALGDTIGLYTEFLPKSACEKIYKEKRFSLVELVTECYADSHRNSFEPCAWTDDTDQALLILLSYLHSHSKPPSSITSPPSPSTPLSNLPQDFASRLQIWITQGLLALNRPPCGIGQLVGSVVSNPSYLSDPTATATTHWRKSHRHVAPNGSLMRTHPIALFCVGFPETAAWRVAADVGRTTHVDPRCVVSCCIVVCLIRGLVRGEITGEEDVDAAIERSYAWVCEQPELMNPGLDPELTRWEIERLLERKEFERHVYAEGLDELELESSREMGYVYKCLGSAVLTLRLGMRMVGVCGVQGKVGEVFERLITDLILQGGDADTNAAVAGALLGSLVGYARLPAHWSDGLAHKEWLMGKILRLTKAVGVVEGQVHEVEDEAANGGKTLMSKSELEDRDRGMLHKILSRDRERKEKEERRRNQGKGIGGWFKK</sequence>
<feature type="binding site" evidence="1">
    <location>
        <position position="384"/>
    </location>
    <ligand>
        <name>Mg(2+)</name>
        <dbReference type="ChEBI" id="CHEBI:18420"/>
        <label>1</label>
    </ligand>
</feature>
<keyword evidence="1" id="KW-0460">Magnesium</keyword>
<keyword evidence="4" id="KW-1185">Reference proteome</keyword>
<dbReference type="GO" id="GO:0016787">
    <property type="term" value="F:hydrolase activity"/>
    <property type="evidence" value="ECO:0007669"/>
    <property type="project" value="UniProtKB-KW"/>
</dbReference>
<protein>
    <submittedName>
        <fullName evidence="3">ADP-ribosylglycohydrolase</fullName>
    </submittedName>
</protein>
<evidence type="ECO:0000313" key="3">
    <source>
        <dbReference type="EMBL" id="KAF2658161.1"/>
    </source>
</evidence>
<organism evidence="3 4">
    <name type="scientific">Lophiostoma macrostomum CBS 122681</name>
    <dbReference type="NCBI Taxonomy" id="1314788"/>
    <lineage>
        <taxon>Eukaryota</taxon>
        <taxon>Fungi</taxon>
        <taxon>Dikarya</taxon>
        <taxon>Ascomycota</taxon>
        <taxon>Pezizomycotina</taxon>
        <taxon>Dothideomycetes</taxon>
        <taxon>Pleosporomycetidae</taxon>
        <taxon>Pleosporales</taxon>
        <taxon>Lophiostomataceae</taxon>
        <taxon>Lophiostoma</taxon>
    </lineage>
</organism>
<feature type="region of interest" description="Disordered" evidence="2">
    <location>
        <begin position="12"/>
        <end position="36"/>
    </location>
</feature>
<dbReference type="GO" id="GO:0046872">
    <property type="term" value="F:metal ion binding"/>
    <property type="evidence" value="ECO:0007669"/>
    <property type="project" value="UniProtKB-KW"/>
</dbReference>
<evidence type="ECO:0000313" key="4">
    <source>
        <dbReference type="Proteomes" id="UP000799324"/>
    </source>
</evidence>
<proteinExistence type="predicted"/>